<comment type="caution">
    <text evidence="2">The sequence shown here is derived from an EMBL/GenBank/DDBJ whole genome shotgun (WGS) entry which is preliminary data.</text>
</comment>
<gene>
    <name evidence="2" type="ORF">C3L33_06689</name>
</gene>
<evidence type="ECO:0000313" key="3">
    <source>
        <dbReference type="Proteomes" id="UP000428333"/>
    </source>
</evidence>
<sequence length="82" mass="8981">MDEFQEQVPGSTPPPPLPQSSVDATPPIPPPPPRDDPPPPPPPRFDPSRRRLDTQGDERKVLLVAGLKGKATQLRYLRGTGR</sequence>
<feature type="non-terminal residue" evidence="2">
    <location>
        <position position="1"/>
    </location>
</feature>
<protein>
    <submittedName>
        <fullName evidence="2">Uncharacterized protein</fullName>
    </submittedName>
</protein>
<accession>A0A6A4LQ37</accession>
<feature type="region of interest" description="Disordered" evidence="1">
    <location>
        <begin position="1"/>
        <end position="58"/>
    </location>
</feature>
<name>A0A6A4LQ37_9ERIC</name>
<organism evidence="2 3">
    <name type="scientific">Rhododendron williamsianum</name>
    <dbReference type="NCBI Taxonomy" id="262921"/>
    <lineage>
        <taxon>Eukaryota</taxon>
        <taxon>Viridiplantae</taxon>
        <taxon>Streptophyta</taxon>
        <taxon>Embryophyta</taxon>
        <taxon>Tracheophyta</taxon>
        <taxon>Spermatophyta</taxon>
        <taxon>Magnoliopsida</taxon>
        <taxon>eudicotyledons</taxon>
        <taxon>Gunneridae</taxon>
        <taxon>Pentapetalae</taxon>
        <taxon>asterids</taxon>
        <taxon>Ericales</taxon>
        <taxon>Ericaceae</taxon>
        <taxon>Ericoideae</taxon>
        <taxon>Rhodoreae</taxon>
        <taxon>Rhododendron</taxon>
    </lineage>
</organism>
<dbReference type="Proteomes" id="UP000428333">
    <property type="component" value="Linkage Group LG04"/>
</dbReference>
<dbReference type="EMBL" id="QEFC01000975">
    <property type="protein sequence ID" value="KAE9461403.1"/>
    <property type="molecule type" value="Genomic_DNA"/>
</dbReference>
<dbReference type="AlphaFoldDB" id="A0A6A4LQ37"/>
<keyword evidence="3" id="KW-1185">Reference proteome</keyword>
<reference evidence="2 3" key="1">
    <citation type="journal article" date="2019" name="Genome Biol. Evol.">
        <title>The Rhododendron genome and chromosomal organization provide insight into shared whole-genome duplications across the heath family (Ericaceae).</title>
        <authorList>
            <person name="Soza V.L."/>
            <person name="Lindsley D."/>
            <person name="Waalkes A."/>
            <person name="Ramage E."/>
            <person name="Patwardhan R.P."/>
            <person name="Burton J.N."/>
            <person name="Adey A."/>
            <person name="Kumar A."/>
            <person name="Qiu R."/>
            <person name="Shendure J."/>
            <person name="Hall B."/>
        </authorList>
    </citation>
    <scope>NUCLEOTIDE SEQUENCE [LARGE SCALE GENOMIC DNA]</scope>
    <source>
        <strain evidence="2">RSF 1966-606</strain>
    </source>
</reference>
<feature type="compositionally biased region" description="Basic and acidic residues" evidence="1">
    <location>
        <begin position="46"/>
        <end position="58"/>
    </location>
</feature>
<evidence type="ECO:0000256" key="1">
    <source>
        <dbReference type="SAM" id="MobiDB-lite"/>
    </source>
</evidence>
<evidence type="ECO:0000313" key="2">
    <source>
        <dbReference type="EMBL" id="KAE9461403.1"/>
    </source>
</evidence>
<proteinExistence type="predicted"/>
<feature type="compositionally biased region" description="Pro residues" evidence="1">
    <location>
        <begin position="26"/>
        <end position="45"/>
    </location>
</feature>